<evidence type="ECO:0000256" key="1">
    <source>
        <dbReference type="SAM" id="MobiDB-lite"/>
    </source>
</evidence>
<feature type="region of interest" description="Disordered" evidence="1">
    <location>
        <begin position="25"/>
        <end position="56"/>
    </location>
</feature>
<dbReference type="AlphaFoldDB" id="A0A1H4YE07"/>
<evidence type="ECO:0000313" key="2">
    <source>
        <dbReference type="EMBL" id="SED16097.1"/>
    </source>
</evidence>
<reference evidence="2 3" key="1">
    <citation type="submission" date="2016-10" db="EMBL/GenBank/DDBJ databases">
        <authorList>
            <person name="de Groot N.N."/>
        </authorList>
    </citation>
    <scope>NUCLEOTIDE SEQUENCE [LARGE SCALE GENOMIC DNA]</scope>
    <source>
        <strain evidence="2 3">MT12</strain>
    </source>
</reference>
<name>A0A1H4YE07_9BRAD</name>
<sequence>MKARTLINTKDSRYAPYYAPDCSTDNRTDRPCRSLTIPRTPLDASRDTLRVGRNGK</sequence>
<accession>A0A1H4YE07</accession>
<dbReference type="Proteomes" id="UP000198992">
    <property type="component" value="Unassembled WGS sequence"/>
</dbReference>
<evidence type="ECO:0000313" key="3">
    <source>
        <dbReference type="Proteomes" id="UP000198992"/>
    </source>
</evidence>
<dbReference type="EMBL" id="FNTH01000001">
    <property type="protein sequence ID" value="SED16097.1"/>
    <property type="molecule type" value="Genomic_DNA"/>
</dbReference>
<proteinExistence type="predicted"/>
<organism evidence="2 3">
    <name type="scientific">Bradyrhizobium erythrophlei</name>
    <dbReference type="NCBI Taxonomy" id="1437360"/>
    <lineage>
        <taxon>Bacteria</taxon>
        <taxon>Pseudomonadati</taxon>
        <taxon>Pseudomonadota</taxon>
        <taxon>Alphaproteobacteria</taxon>
        <taxon>Hyphomicrobiales</taxon>
        <taxon>Nitrobacteraceae</taxon>
        <taxon>Bradyrhizobium</taxon>
    </lineage>
</organism>
<protein>
    <submittedName>
        <fullName evidence="2">Uncharacterized protein</fullName>
    </submittedName>
</protein>
<gene>
    <name evidence="2" type="ORF">SAMN05444164_3906</name>
</gene>